<keyword evidence="2" id="KW-1185">Reference proteome</keyword>
<dbReference type="KEGG" id="acab:QRX50_37005"/>
<dbReference type="RefSeq" id="WP_285967720.1">
    <property type="nucleotide sequence ID" value="NZ_CP127294.1"/>
</dbReference>
<name>A0A9Y2MQ92_9PSEU</name>
<reference evidence="1 2" key="1">
    <citation type="submission" date="2023-06" db="EMBL/GenBank/DDBJ databases">
        <authorList>
            <person name="Oyuntsetseg B."/>
            <person name="Kim S.B."/>
        </authorList>
    </citation>
    <scope>NUCLEOTIDE SEQUENCE [LARGE SCALE GENOMIC DNA]</scope>
    <source>
        <strain evidence="1 2">2-15</strain>
    </source>
</reference>
<gene>
    <name evidence="1" type="ORF">QRX50_37005</name>
</gene>
<evidence type="ECO:0000313" key="1">
    <source>
        <dbReference type="EMBL" id="WIX76975.1"/>
    </source>
</evidence>
<evidence type="ECO:0000313" key="2">
    <source>
        <dbReference type="Proteomes" id="UP001236014"/>
    </source>
</evidence>
<dbReference type="AlphaFoldDB" id="A0A9Y2MQ92"/>
<dbReference type="Proteomes" id="UP001236014">
    <property type="component" value="Chromosome"/>
</dbReference>
<dbReference type="EMBL" id="CP127294">
    <property type="protein sequence ID" value="WIX76975.1"/>
    <property type="molecule type" value="Genomic_DNA"/>
</dbReference>
<proteinExistence type="predicted"/>
<organism evidence="1 2">
    <name type="scientific">Amycolatopsis carbonis</name>
    <dbReference type="NCBI Taxonomy" id="715471"/>
    <lineage>
        <taxon>Bacteria</taxon>
        <taxon>Bacillati</taxon>
        <taxon>Actinomycetota</taxon>
        <taxon>Actinomycetes</taxon>
        <taxon>Pseudonocardiales</taxon>
        <taxon>Pseudonocardiaceae</taxon>
        <taxon>Amycolatopsis</taxon>
    </lineage>
</organism>
<protein>
    <submittedName>
        <fullName evidence="1">Uncharacterized protein</fullName>
    </submittedName>
</protein>
<sequence>MALRLLCLISIRLLVLLGRAPASKEVELLVLGHELECCAARMGTSSGLGLPGLCSRRRRILR</sequence>
<accession>A0A9Y2MQ92</accession>